<dbReference type="EMBL" id="LAHD01000218">
    <property type="protein sequence ID" value="PHJ92104.1"/>
    <property type="molecule type" value="Genomic_DNA"/>
</dbReference>
<gene>
    <name evidence="1" type="ORF">VF08_36685</name>
</gene>
<evidence type="ECO:0000313" key="2">
    <source>
        <dbReference type="Proteomes" id="UP000222310"/>
    </source>
</evidence>
<sequence>MKNTSKSFQELNEDGFDMPNGLMSCNFNAESVRQAPQCDIYDGLCLGTYRNLALVATISRLSIAVFSGWEAMLMMPSNSDI</sequence>
<protein>
    <submittedName>
        <fullName evidence="1">Uncharacterized protein</fullName>
    </submittedName>
</protein>
<proteinExistence type="predicted"/>
<organism evidence="1 2">
    <name type="scientific">Nostoc linckia z8</name>
    <dbReference type="NCBI Taxonomy" id="1628746"/>
    <lineage>
        <taxon>Bacteria</taxon>
        <taxon>Bacillati</taxon>
        <taxon>Cyanobacteriota</taxon>
        <taxon>Cyanophyceae</taxon>
        <taxon>Nostocales</taxon>
        <taxon>Nostocaceae</taxon>
        <taxon>Nostoc</taxon>
    </lineage>
</organism>
<comment type="caution">
    <text evidence="1">The sequence shown here is derived from an EMBL/GenBank/DDBJ whole genome shotgun (WGS) entry which is preliminary data.</text>
</comment>
<dbReference type="Proteomes" id="UP000222310">
    <property type="component" value="Unassembled WGS sequence"/>
</dbReference>
<dbReference type="AlphaFoldDB" id="A0A9Q5Z4F7"/>
<reference evidence="1 2" key="1">
    <citation type="submission" date="2015-02" db="EMBL/GenBank/DDBJ databases">
        <title>Nostoc linckia genome annotation.</title>
        <authorList>
            <person name="Zhou Z."/>
        </authorList>
    </citation>
    <scope>NUCLEOTIDE SEQUENCE [LARGE SCALE GENOMIC DNA]</scope>
    <source>
        <strain evidence="2">z8</strain>
    </source>
</reference>
<accession>A0A9Q5Z4F7</accession>
<name>A0A9Q5Z4F7_NOSLI</name>
<evidence type="ECO:0000313" key="1">
    <source>
        <dbReference type="EMBL" id="PHJ92104.1"/>
    </source>
</evidence>